<dbReference type="GO" id="GO:0005085">
    <property type="term" value="F:guanyl-nucleotide exchange factor activity"/>
    <property type="evidence" value="ECO:0007669"/>
    <property type="project" value="EnsemblFungi"/>
</dbReference>
<keyword evidence="9" id="KW-1185">Reference proteome</keyword>
<dbReference type="OrthoDB" id="246406at2759"/>
<dbReference type="AlphaFoldDB" id="A0A1E3QXG3"/>
<dbReference type="PANTHER" id="PTHR23249">
    <property type="entry name" value="TRAFFICKING PROTEIN PARTICLE COMPLEX SUBUNIT"/>
    <property type="match status" value="1"/>
</dbReference>
<dbReference type="RefSeq" id="XP_018987629.1">
    <property type="nucleotide sequence ID" value="XM_019127359.1"/>
</dbReference>
<evidence type="ECO:0000313" key="8">
    <source>
        <dbReference type="EMBL" id="ODQ82301.1"/>
    </source>
</evidence>
<name>A0A1E3QXG3_9ASCO</name>
<dbReference type="STRING" id="984486.A0A1E3QXG3"/>
<dbReference type="PANTHER" id="PTHR23249:SF15">
    <property type="entry name" value="TRAFFICKING PROTEIN PARTICLE COMPLEX SUBUNIT 4"/>
    <property type="match status" value="1"/>
</dbReference>
<dbReference type="InterPro" id="IPR007233">
    <property type="entry name" value="TRAPPC"/>
</dbReference>
<evidence type="ECO:0000256" key="6">
    <source>
        <dbReference type="ARBA" id="ARBA00038179"/>
    </source>
</evidence>
<evidence type="ECO:0000313" key="9">
    <source>
        <dbReference type="Proteomes" id="UP000094336"/>
    </source>
</evidence>
<dbReference type="EMBL" id="KV454426">
    <property type="protein sequence ID" value="ODQ82301.1"/>
    <property type="molecule type" value="Genomic_DNA"/>
</dbReference>
<dbReference type="GO" id="GO:0051276">
    <property type="term" value="P:chromosome organization"/>
    <property type="evidence" value="ECO:0007669"/>
    <property type="project" value="EnsemblFungi"/>
</dbReference>
<evidence type="ECO:0000256" key="2">
    <source>
        <dbReference type="ARBA" id="ARBA00022448"/>
    </source>
</evidence>
<keyword evidence="5 7" id="KW-0333">Golgi apparatus</keyword>
<evidence type="ECO:0000256" key="3">
    <source>
        <dbReference type="ARBA" id="ARBA00022824"/>
    </source>
</evidence>
<dbReference type="Gene3D" id="3.30.450.70">
    <property type="match status" value="1"/>
</dbReference>
<dbReference type="Proteomes" id="UP000094336">
    <property type="component" value="Unassembled WGS sequence"/>
</dbReference>
<dbReference type="GO" id="GO:1990070">
    <property type="term" value="C:TRAPPI protein complex"/>
    <property type="evidence" value="ECO:0007669"/>
    <property type="project" value="EnsemblFungi"/>
</dbReference>
<evidence type="ECO:0000256" key="4">
    <source>
        <dbReference type="ARBA" id="ARBA00022892"/>
    </source>
</evidence>
<proteinExistence type="inferred from homology"/>
<comment type="similarity">
    <text evidence="6">Belongs to the TRAPP small subunits family. TRAPPC4 subfamily.</text>
</comment>
<dbReference type="SUPFAM" id="SSF64356">
    <property type="entry name" value="SNARE-like"/>
    <property type="match status" value="1"/>
</dbReference>
<keyword evidence="3 7" id="KW-0256">Endoplasmic reticulum</keyword>
<keyword evidence="2 7" id="KW-0813">Transport</keyword>
<keyword evidence="4 7" id="KW-0931">ER-Golgi transport</keyword>
<dbReference type="GO" id="GO:0005783">
    <property type="term" value="C:endoplasmic reticulum"/>
    <property type="evidence" value="ECO:0007669"/>
    <property type="project" value="UniProtKB-SubCell"/>
</dbReference>
<dbReference type="GeneID" id="30145212"/>
<dbReference type="SMART" id="SM01399">
    <property type="entry name" value="Sybindin"/>
    <property type="match status" value="1"/>
</dbReference>
<organism evidence="8 9">
    <name type="scientific">Babjeviella inositovora NRRL Y-12698</name>
    <dbReference type="NCBI Taxonomy" id="984486"/>
    <lineage>
        <taxon>Eukaryota</taxon>
        <taxon>Fungi</taxon>
        <taxon>Dikarya</taxon>
        <taxon>Ascomycota</taxon>
        <taxon>Saccharomycotina</taxon>
        <taxon>Pichiomycetes</taxon>
        <taxon>Serinales incertae sedis</taxon>
        <taxon>Babjeviella</taxon>
    </lineage>
</organism>
<evidence type="ECO:0000256" key="7">
    <source>
        <dbReference type="RuleBase" id="RU366065"/>
    </source>
</evidence>
<dbReference type="GO" id="GO:1990072">
    <property type="term" value="C:TRAPPIII protein complex"/>
    <property type="evidence" value="ECO:0007669"/>
    <property type="project" value="EnsemblFungi"/>
</dbReference>
<evidence type="ECO:0000256" key="5">
    <source>
        <dbReference type="ARBA" id="ARBA00023034"/>
    </source>
</evidence>
<comment type="subcellular location">
    <subcellularLocation>
        <location evidence="7">Endoplasmic reticulum</location>
    </subcellularLocation>
    <subcellularLocation>
        <location evidence="7">Golgi apparatus</location>
        <location evidence="7">cis-Golgi network</location>
    </subcellularLocation>
    <subcellularLocation>
        <location evidence="1">Golgi apparatus</location>
    </subcellularLocation>
</comment>
<accession>A0A1E3QXG3</accession>
<reference evidence="9" key="1">
    <citation type="submission" date="2016-05" db="EMBL/GenBank/DDBJ databases">
        <title>Comparative genomics of biotechnologically important yeasts.</title>
        <authorList>
            <consortium name="DOE Joint Genome Institute"/>
            <person name="Riley R."/>
            <person name="Haridas S."/>
            <person name="Wolfe K.H."/>
            <person name="Lopes M.R."/>
            <person name="Hittinger C.T."/>
            <person name="Goker M."/>
            <person name="Salamov A."/>
            <person name="Wisecaver J."/>
            <person name="Long T.M."/>
            <person name="Aerts A.L."/>
            <person name="Barry K."/>
            <person name="Choi C."/>
            <person name="Clum A."/>
            <person name="Coughlan A.Y."/>
            <person name="Deshpande S."/>
            <person name="Douglass A.P."/>
            <person name="Hanson S.J."/>
            <person name="Klenk H.-P."/>
            <person name="Labutti K."/>
            <person name="Lapidus A."/>
            <person name="Lindquist E."/>
            <person name="Lipzen A."/>
            <person name="Meier-Kolthoff J.P."/>
            <person name="Ohm R.A."/>
            <person name="Otillar R.P."/>
            <person name="Pangilinan J."/>
            <person name="Peng Y."/>
            <person name="Rokas A."/>
            <person name="Rosa C.A."/>
            <person name="Scheuner C."/>
            <person name="Sibirny A.A."/>
            <person name="Slot J.C."/>
            <person name="Stielow J.B."/>
            <person name="Sun H."/>
            <person name="Kurtzman C.P."/>
            <person name="Blackwell M."/>
            <person name="Grigoriev I.V."/>
            <person name="Jeffries T.W."/>
        </authorList>
    </citation>
    <scope>NUCLEOTIDE SEQUENCE [LARGE SCALE GENOMIC DNA]</scope>
    <source>
        <strain evidence="9">NRRL Y-12698</strain>
    </source>
</reference>
<dbReference type="GO" id="GO:1990071">
    <property type="term" value="C:TRAPPII protein complex"/>
    <property type="evidence" value="ECO:0007669"/>
    <property type="project" value="EnsemblFungi"/>
</dbReference>
<dbReference type="InterPro" id="IPR011012">
    <property type="entry name" value="Longin-like_dom_sf"/>
</dbReference>
<comment type="subunit">
    <text evidence="7">Part of the multisubunit transport protein particle (TRAPP) complex.</text>
</comment>
<protein>
    <recommendedName>
        <fullName evidence="7">Trafficking protein particle complex subunit</fullName>
    </recommendedName>
</protein>
<evidence type="ECO:0000256" key="1">
    <source>
        <dbReference type="ARBA" id="ARBA00004555"/>
    </source>
</evidence>
<dbReference type="GO" id="GO:0006888">
    <property type="term" value="P:endoplasmic reticulum to Golgi vesicle-mediated transport"/>
    <property type="evidence" value="ECO:0007669"/>
    <property type="project" value="UniProtKB-UniRule"/>
</dbReference>
<gene>
    <name evidence="8" type="ORF">BABINDRAFT_158924</name>
</gene>
<dbReference type="FunFam" id="3.30.450.70:FF:000007">
    <property type="entry name" value="Putative sybindin-like family protein"/>
    <property type="match status" value="1"/>
</dbReference>
<sequence>MTIYSLYILNKAGGLIYQTDPCPGLNKLSANEYLVLAGTLHGVHAIASRISPTAPTPNTGFFGTGKAVAGNCNTSGLKSLETDAFAMYVFQTVTGLKFVLVTAPGTRAQADAAELVLCRIYECYADYVMKNPYYSLDMPIRCDMFDEKVVEVTQVVV</sequence>
<dbReference type="CDD" id="cd14856">
    <property type="entry name" value="TRAPPC4_synbindin"/>
    <property type="match status" value="1"/>
</dbReference>
<dbReference type="Pfam" id="PF04099">
    <property type="entry name" value="Sybindin"/>
    <property type="match status" value="1"/>
</dbReference>